<proteinExistence type="inferred from homology"/>
<evidence type="ECO:0000256" key="1">
    <source>
        <dbReference type="ARBA" id="ARBA00004240"/>
    </source>
</evidence>
<feature type="region of interest" description="Disordered" evidence="9">
    <location>
        <begin position="70"/>
        <end position="110"/>
    </location>
</feature>
<dbReference type="Gene3D" id="3.40.50.11340">
    <property type="match status" value="1"/>
</dbReference>
<dbReference type="InterPro" id="IPR045130">
    <property type="entry name" value="OFUT2-like"/>
</dbReference>
<sequence>MRVKGRKALAGLPPLSKYSLLGLDPLGGAVNGGQFERLYMILVYNGPAQKDGHEQHFSGATDGGYIPDLIDFKNHKAPHAPQGGHANKGGSGDNSAQVPLSSPGASSDTTKTWLQLGESMDIYSDEDEDEAAESTSFVTWLTNAFTPFMEQSRIKNKGESPQHGTPSAPSGQETTHETVRYFTYQPFAGFSNQFYCMLRAMHIAKRLNRTLLIPPITSSSHDVSRRNQAWSDFFDLDEFQAKTGLKVIEYHDLRDKGGFRGPTGVRESGTSLGGYWVPPHLIADPNNDKRYGRPLKTPPKRTSLQEKQMHSERYQHSFGTGTGSIDMSFPCHVTCGFGTKRSLDYTAKGFMRQWGFELKKLTLPTIVMSENATDNANLPESLRTKALPMDQTRDYDRIIQALEHETLRNESFLCVTNTYKIQMPRRPEDVGIGSFEFTDFGQFLKFQPKVMQVVDEYLEKVLGKAPESRVSYPKDTFWIPLSPPPPPAPADNQPMDPMAPPPFPVPVQQSPQEPSTDLDATQGPSVVVSARQEPLIKHTYFMLHIRRGDFETYCKDKVDVVKQAQCLPTNDRYVEIVRELQKRNRNETVNEGNATRIPVFVATNEGSPEKLQELRELGLQSFPGDEDGEEWRVINHTELQTVARLGPYGPVVLDQVLMAEAEAVLGVKMSTFSRVAEYRQRDWYGRRIMYV</sequence>
<evidence type="ECO:0000256" key="2">
    <source>
        <dbReference type="ARBA" id="ARBA00004922"/>
    </source>
</evidence>
<feature type="region of interest" description="Disordered" evidence="9">
    <location>
        <begin position="481"/>
        <end position="522"/>
    </location>
</feature>
<reference evidence="10" key="1">
    <citation type="journal article" date="2020" name="Fungal Divers.">
        <title>Resolving the Mortierellaceae phylogeny through synthesis of multi-gene phylogenetics and phylogenomics.</title>
        <authorList>
            <person name="Vandepol N."/>
            <person name="Liber J."/>
            <person name="Desiro A."/>
            <person name="Na H."/>
            <person name="Kennedy M."/>
            <person name="Barry K."/>
            <person name="Grigoriev I.V."/>
            <person name="Miller A.N."/>
            <person name="O'Donnell K."/>
            <person name="Stajich J.E."/>
            <person name="Bonito G."/>
        </authorList>
    </citation>
    <scope>NUCLEOTIDE SEQUENCE</scope>
    <source>
        <strain evidence="10">NVP1</strain>
    </source>
</reference>
<dbReference type="Gene3D" id="3.40.50.11350">
    <property type="match status" value="1"/>
</dbReference>
<comment type="caution">
    <text evidence="10">The sequence shown here is derived from an EMBL/GenBank/DDBJ whole genome shotgun (WGS) entry which is preliminary data.</text>
</comment>
<dbReference type="PANTHER" id="PTHR13398">
    <property type="entry name" value="GDP-FUCOSE PROTEIN O-FUCOSYLTRANSFERASE 2"/>
    <property type="match status" value="1"/>
</dbReference>
<evidence type="ECO:0000256" key="9">
    <source>
        <dbReference type="SAM" id="MobiDB-lite"/>
    </source>
</evidence>
<name>A0A9P5VRH6_9FUNG</name>
<dbReference type="Proteomes" id="UP000696485">
    <property type="component" value="Unassembled WGS sequence"/>
</dbReference>
<protein>
    <recommendedName>
        <fullName evidence="8">GDP-fucose protein O-fucosyltransferase 2</fullName>
    </recommendedName>
</protein>
<evidence type="ECO:0000256" key="6">
    <source>
        <dbReference type="ARBA" id="ARBA00023277"/>
    </source>
</evidence>
<dbReference type="Pfam" id="PF10250">
    <property type="entry name" value="O-FucT"/>
    <property type="match status" value="1"/>
</dbReference>
<evidence type="ECO:0000313" key="11">
    <source>
        <dbReference type="Proteomes" id="UP000696485"/>
    </source>
</evidence>
<evidence type="ECO:0000256" key="8">
    <source>
        <dbReference type="ARBA" id="ARBA00026232"/>
    </source>
</evidence>
<dbReference type="GO" id="GO:0006004">
    <property type="term" value="P:fucose metabolic process"/>
    <property type="evidence" value="ECO:0007669"/>
    <property type="project" value="UniProtKB-KW"/>
</dbReference>
<keyword evidence="11" id="KW-1185">Reference proteome</keyword>
<keyword evidence="3" id="KW-0808">Transferase</keyword>
<gene>
    <name evidence="10" type="ORF">BG006_007742</name>
</gene>
<dbReference type="GO" id="GO:0046922">
    <property type="term" value="F:peptide-O-fucosyltransferase activity"/>
    <property type="evidence" value="ECO:0007669"/>
    <property type="project" value="InterPro"/>
</dbReference>
<keyword evidence="4" id="KW-0256">Endoplasmic reticulum</keyword>
<evidence type="ECO:0000256" key="7">
    <source>
        <dbReference type="ARBA" id="ARBA00025803"/>
    </source>
</evidence>
<dbReference type="InterPro" id="IPR019378">
    <property type="entry name" value="GDP-Fuc_O-FucTrfase"/>
</dbReference>
<dbReference type="PANTHER" id="PTHR13398:SF0">
    <property type="entry name" value="GDP-FUCOSE PROTEIN O-FUCOSYLTRANSFERASE 2"/>
    <property type="match status" value="1"/>
</dbReference>
<feature type="region of interest" description="Disordered" evidence="9">
    <location>
        <begin position="287"/>
        <end position="308"/>
    </location>
</feature>
<evidence type="ECO:0000256" key="3">
    <source>
        <dbReference type="ARBA" id="ARBA00022679"/>
    </source>
</evidence>
<keyword evidence="6" id="KW-0119">Carbohydrate metabolism</keyword>
<dbReference type="GO" id="GO:0005783">
    <property type="term" value="C:endoplasmic reticulum"/>
    <property type="evidence" value="ECO:0007669"/>
    <property type="project" value="UniProtKB-SubCell"/>
</dbReference>
<keyword evidence="5" id="KW-0294">Fucose metabolism</keyword>
<accession>A0A9P5VRH6</accession>
<comment type="similarity">
    <text evidence="7">Belongs to the glycosyltransferase 68 family.</text>
</comment>
<evidence type="ECO:0000256" key="4">
    <source>
        <dbReference type="ARBA" id="ARBA00022824"/>
    </source>
</evidence>
<organism evidence="10 11">
    <name type="scientific">Podila minutissima</name>
    <dbReference type="NCBI Taxonomy" id="64525"/>
    <lineage>
        <taxon>Eukaryota</taxon>
        <taxon>Fungi</taxon>
        <taxon>Fungi incertae sedis</taxon>
        <taxon>Mucoromycota</taxon>
        <taxon>Mortierellomycotina</taxon>
        <taxon>Mortierellomycetes</taxon>
        <taxon>Mortierellales</taxon>
        <taxon>Mortierellaceae</taxon>
        <taxon>Podila</taxon>
    </lineage>
</organism>
<comment type="pathway">
    <text evidence="2">Protein modification; protein glycosylation.</text>
</comment>
<feature type="compositionally biased region" description="Polar residues" evidence="9">
    <location>
        <begin position="93"/>
        <end position="110"/>
    </location>
</feature>
<dbReference type="AlphaFoldDB" id="A0A9P5VRH6"/>
<dbReference type="EMBL" id="JAAAUY010000005">
    <property type="protein sequence ID" value="KAF9338257.1"/>
    <property type="molecule type" value="Genomic_DNA"/>
</dbReference>
<comment type="subcellular location">
    <subcellularLocation>
        <location evidence="1">Endoplasmic reticulum</location>
    </subcellularLocation>
</comment>
<evidence type="ECO:0000256" key="5">
    <source>
        <dbReference type="ARBA" id="ARBA00023253"/>
    </source>
</evidence>
<dbReference type="CDD" id="cd11296">
    <property type="entry name" value="O-FucT_like"/>
    <property type="match status" value="1"/>
</dbReference>
<evidence type="ECO:0000313" key="10">
    <source>
        <dbReference type="EMBL" id="KAF9338257.1"/>
    </source>
</evidence>